<comment type="caution">
    <text evidence="2">The sequence shown here is derived from an EMBL/GenBank/DDBJ whole genome shotgun (WGS) entry which is preliminary data.</text>
</comment>
<organism evidence="2 3">
    <name type="scientific">Streptomyces hebeiensis</name>
    <dbReference type="NCBI Taxonomy" id="229486"/>
    <lineage>
        <taxon>Bacteria</taxon>
        <taxon>Bacillati</taxon>
        <taxon>Actinomycetota</taxon>
        <taxon>Actinomycetes</taxon>
        <taxon>Kitasatosporales</taxon>
        <taxon>Streptomycetaceae</taxon>
        <taxon>Streptomyces</taxon>
    </lineage>
</organism>
<feature type="compositionally biased region" description="Pro residues" evidence="1">
    <location>
        <begin position="8"/>
        <end position="17"/>
    </location>
</feature>
<reference evidence="2 3" key="1">
    <citation type="journal article" date="2019" name="Int. J. Syst. Evol. Microbiol.">
        <title>The Global Catalogue of Microorganisms (GCM) 10K type strain sequencing project: providing services to taxonomists for standard genome sequencing and annotation.</title>
        <authorList>
            <consortium name="The Broad Institute Genomics Platform"/>
            <consortium name="The Broad Institute Genome Sequencing Center for Infectious Disease"/>
            <person name="Wu L."/>
            <person name="Ma J."/>
        </authorList>
    </citation>
    <scope>NUCLEOTIDE SEQUENCE [LARGE SCALE GENOMIC DNA]</scope>
    <source>
        <strain evidence="2 3">JCM 12696</strain>
    </source>
</reference>
<accession>A0ABN1V605</accession>
<dbReference type="Proteomes" id="UP001501371">
    <property type="component" value="Unassembled WGS sequence"/>
</dbReference>
<evidence type="ECO:0000313" key="3">
    <source>
        <dbReference type="Proteomes" id="UP001501371"/>
    </source>
</evidence>
<dbReference type="EMBL" id="BAAAKV010000069">
    <property type="protein sequence ID" value="GAA1193196.1"/>
    <property type="molecule type" value="Genomic_DNA"/>
</dbReference>
<feature type="region of interest" description="Disordered" evidence="1">
    <location>
        <begin position="33"/>
        <end position="90"/>
    </location>
</feature>
<keyword evidence="3" id="KW-1185">Reference proteome</keyword>
<sequence>MSAEEPVPAAPTAPPAPAAAKAAAVTASPAAVARRCLSTAPRRRSREPRERRGSNAGTPRGSGTGEPVVGAGTRVRGRREGEGTWGNEWDMATTACREELSRSLLTIHHRP</sequence>
<gene>
    <name evidence="2" type="ORF">GCM10009654_58030</name>
</gene>
<feature type="region of interest" description="Disordered" evidence="1">
    <location>
        <begin position="1"/>
        <end position="21"/>
    </location>
</feature>
<evidence type="ECO:0000313" key="2">
    <source>
        <dbReference type="EMBL" id="GAA1193196.1"/>
    </source>
</evidence>
<name>A0ABN1V605_9ACTN</name>
<proteinExistence type="predicted"/>
<evidence type="ECO:0000256" key="1">
    <source>
        <dbReference type="SAM" id="MobiDB-lite"/>
    </source>
</evidence>
<protein>
    <submittedName>
        <fullName evidence="2">Uncharacterized protein</fullName>
    </submittedName>
</protein>